<dbReference type="GO" id="GO:0006270">
    <property type="term" value="P:DNA replication initiation"/>
    <property type="evidence" value="ECO:0007669"/>
    <property type="project" value="UniProtKB-UniRule"/>
</dbReference>
<dbReference type="InterPro" id="IPR020591">
    <property type="entry name" value="Chromosome_initiator_DnaA-like"/>
</dbReference>
<dbReference type="Pfam" id="PF11638">
    <property type="entry name" value="DnaA_N"/>
    <property type="match status" value="1"/>
</dbReference>
<dbReference type="FunFam" id="3.40.50.300:FF:000668">
    <property type="entry name" value="Chromosomal replication initiator protein DnaA"/>
    <property type="match status" value="1"/>
</dbReference>
<keyword evidence="2" id="KW-0963">Cytoplasm</keyword>
<keyword evidence="6" id="KW-0446">Lipid-binding</keyword>
<dbReference type="PANTHER" id="PTHR30050">
    <property type="entry name" value="CHROMOSOMAL REPLICATION INITIATOR PROTEIN DNAA"/>
    <property type="match status" value="1"/>
</dbReference>
<dbReference type="Gene3D" id="1.10.8.60">
    <property type="match status" value="1"/>
</dbReference>
<evidence type="ECO:0000256" key="8">
    <source>
        <dbReference type="NCBIfam" id="TIGR00362"/>
    </source>
</evidence>
<protein>
    <recommendedName>
        <fullName evidence="8">Chromosomal replication initiator protein DnaA</fullName>
    </recommendedName>
</protein>
<dbReference type="InterPro" id="IPR001957">
    <property type="entry name" value="Chromosome_initiator_DnaA"/>
</dbReference>
<name>A0A7K0I776_PARDI</name>
<dbReference type="NCBIfam" id="TIGR00362">
    <property type="entry name" value="DnaA"/>
    <property type="match status" value="1"/>
</dbReference>
<evidence type="ECO:0000256" key="5">
    <source>
        <dbReference type="ARBA" id="ARBA00022840"/>
    </source>
</evidence>
<comment type="similarity">
    <text evidence="1 9">Belongs to the DnaA family.</text>
</comment>
<evidence type="ECO:0000256" key="9">
    <source>
        <dbReference type="RuleBase" id="RU004227"/>
    </source>
</evidence>
<evidence type="ECO:0000256" key="7">
    <source>
        <dbReference type="ARBA" id="ARBA00023125"/>
    </source>
</evidence>
<feature type="domain" description="AAA+ ATPase" evidence="10">
    <location>
        <begin position="162"/>
        <end position="292"/>
    </location>
</feature>
<comment type="caution">
    <text evidence="11">The sequence shown here is derived from an EMBL/GenBank/DDBJ whole genome shotgun (WGS) entry which is preliminary data.</text>
</comment>
<dbReference type="Pfam" id="PF00308">
    <property type="entry name" value="Bac_DnaA"/>
    <property type="match status" value="1"/>
</dbReference>
<evidence type="ECO:0000256" key="1">
    <source>
        <dbReference type="ARBA" id="ARBA00006583"/>
    </source>
</evidence>
<dbReference type="SUPFAM" id="SSF52540">
    <property type="entry name" value="P-loop containing nucleoside triphosphate hydrolases"/>
    <property type="match status" value="1"/>
</dbReference>
<dbReference type="InterPro" id="IPR024633">
    <property type="entry name" value="DnaA_N_dom"/>
</dbReference>
<dbReference type="GO" id="GO:0008289">
    <property type="term" value="F:lipid binding"/>
    <property type="evidence" value="ECO:0007669"/>
    <property type="project" value="UniProtKB-KW"/>
</dbReference>
<dbReference type="AlphaFoldDB" id="A0A7K0I776"/>
<dbReference type="InterPro" id="IPR013317">
    <property type="entry name" value="DnaA_dom"/>
</dbReference>
<keyword evidence="7" id="KW-0238">DNA-binding</keyword>
<dbReference type="PRINTS" id="PR00051">
    <property type="entry name" value="DNAA"/>
</dbReference>
<proteinExistence type="inferred from homology"/>
<dbReference type="GO" id="GO:0003688">
    <property type="term" value="F:DNA replication origin binding"/>
    <property type="evidence" value="ECO:0007669"/>
    <property type="project" value="UniProtKB-UniRule"/>
</dbReference>
<dbReference type="RefSeq" id="WP_154398818.1">
    <property type="nucleotide sequence ID" value="NZ_WKNE01000272.1"/>
</dbReference>
<evidence type="ECO:0000256" key="2">
    <source>
        <dbReference type="ARBA" id="ARBA00022490"/>
    </source>
</evidence>
<evidence type="ECO:0000313" key="11">
    <source>
        <dbReference type="EMBL" id="MRZ57955.1"/>
    </source>
</evidence>
<feature type="non-terminal residue" evidence="11">
    <location>
        <position position="348"/>
    </location>
</feature>
<evidence type="ECO:0000256" key="3">
    <source>
        <dbReference type="ARBA" id="ARBA00022705"/>
    </source>
</evidence>
<dbReference type="Proteomes" id="UP000432516">
    <property type="component" value="Unassembled WGS sequence"/>
</dbReference>
<dbReference type="GO" id="GO:0005524">
    <property type="term" value="F:ATP binding"/>
    <property type="evidence" value="ECO:0007669"/>
    <property type="project" value="UniProtKB-UniRule"/>
</dbReference>
<dbReference type="Gene3D" id="3.30.300.180">
    <property type="match status" value="1"/>
</dbReference>
<evidence type="ECO:0000259" key="10">
    <source>
        <dbReference type="SMART" id="SM00382"/>
    </source>
</evidence>
<keyword evidence="3 9" id="KW-0235">DNA replication</keyword>
<dbReference type="GO" id="GO:0006275">
    <property type="term" value="P:regulation of DNA replication"/>
    <property type="evidence" value="ECO:0007669"/>
    <property type="project" value="UniProtKB-UniRule"/>
</dbReference>
<evidence type="ECO:0000256" key="6">
    <source>
        <dbReference type="ARBA" id="ARBA00023121"/>
    </source>
</evidence>
<dbReference type="GO" id="GO:0005886">
    <property type="term" value="C:plasma membrane"/>
    <property type="evidence" value="ECO:0007669"/>
    <property type="project" value="TreeGrafter"/>
</dbReference>
<sequence>MQTEYQTLWNKCLAVIKDIVPEAAFNTWFMPIIPLSYEDNKFTIQVPSQFFYEYLEEKYVNVLKVTLYRVIGQGTILNYRVMVDKTTGGTVDYPAENGSVAVKKITPKDANKAPNPFIQTAPQDLDPQLNPKYNFDNYFEGTSNKLVRTAGEAVAQNPGKTTFNPLFIFGPSGVGKTHLCHAIGTRIRELHPEKKVLYVSSHLFRVQFTDAIRKNTTNDFLNFYQNIDVLLLDDIQELIGMDKTQNTFFHIFNHLHQLGKQLILTSDKAPVDLQGMEERLITRLKWGLTAELSRPDLDLRKKILKNKINHDGIVIPDEVFNFIANNVTENVRDLEGILVSLMANAVIN</sequence>
<dbReference type="InterPro" id="IPR038454">
    <property type="entry name" value="DnaA_N_sf"/>
</dbReference>
<dbReference type="CDD" id="cd00009">
    <property type="entry name" value="AAA"/>
    <property type="match status" value="1"/>
</dbReference>
<dbReference type="SMART" id="SM00382">
    <property type="entry name" value="AAA"/>
    <property type="match status" value="1"/>
</dbReference>
<dbReference type="Gene3D" id="3.40.50.300">
    <property type="entry name" value="P-loop containing nucleotide triphosphate hydrolases"/>
    <property type="match status" value="1"/>
</dbReference>
<reference evidence="11 12" key="1">
    <citation type="journal article" date="2019" name="Nat. Med.">
        <title>A library of human gut bacterial isolates paired with longitudinal multiomics data enables mechanistic microbiome research.</title>
        <authorList>
            <person name="Poyet M."/>
            <person name="Groussin M."/>
            <person name="Gibbons S.M."/>
            <person name="Avila-Pacheco J."/>
            <person name="Jiang X."/>
            <person name="Kearney S.M."/>
            <person name="Perrotta A.R."/>
            <person name="Berdy B."/>
            <person name="Zhao S."/>
            <person name="Lieberman T.D."/>
            <person name="Swanson P.K."/>
            <person name="Smith M."/>
            <person name="Roesemann S."/>
            <person name="Alexander J.E."/>
            <person name="Rich S.A."/>
            <person name="Livny J."/>
            <person name="Vlamakis H."/>
            <person name="Clish C."/>
            <person name="Bullock K."/>
            <person name="Deik A."/>
            <person name="Scott J."/>
            <person name="Pierce K.A."/>
            <person name="Xavier R.J."/>
            <person name="Alm E.J."/>
        </authorList>
    </citation>
    <scope>NUCLEOTIDE SEQUENCE [LARGE SCALE GENOMIC DNA]</scope>
    <source>
        <strain evidence="11 12">BIOML-A2</strain>
    </source>
</reference>
<evidence type="ECO:0000313" key="12">
    <source>
        <dbReference type="Proteomes" id="UP000432516"/>
    </source>
</evidence>
<dbReference type="EMBL" id="WKNE01000272">
    <property type="protein sequence ID" value="MRZ57955.1"/>
    <property type="molecule type" value="Genomic_DNA"/>
</dbReference>
<dbReference type="PANTHER" id="PTHR30050:SF2">
    <property type="entry name" value="CHROMOSOMAL REPLICATION INITIATOR PROTEIN DNAA"/>
    <property type="match status" value="1"/>
</dbReference>
<accession>A0A7K0I776</accession>
<dbReference type="InterPro" id="IPR003593">
    <property type="entry name" value="AAA+_ATPase"/>
</dbReference>
<dbReference type="InterPro" id="IPR027417">
    <property type="entry name" value="P-loop_NTPase"/>
</dbReference>
<organism evidence="11 12">
    <name type="scientific">Parabacteroides distasonis</name>
    <dbReference type="NCBI Taxonomy" id="823"/>
    <lineage>
        <taxon>Bacteria</taxon>
        <taxon>Pseudomonadati</taxon>
        <taxon>Bacteroidota</taxon>
        <taxon>Bacteroidia</taxon>
        <taxon>Bacteroidales</taxon>
        <taxon>Tannerellaceae</taxon>
        <taxon>Parabacteroides</taxon>
    </lineage>
</organism>
<keyword evidence="5" id="KW-0067">ATP-binding</keyword>
<gene>
    <name evidence="11" type="primary">dnaA</name>
    <name evidence="11" type="ORF">GKD68_25175</name>
</gene>
<evidence type="ECO:0000256" key="4">
    <source>
        <dbReference type="ARBA" id="ARBA00022741"/>
    </source>
</evidence>
<keyword evidence="4" id="KW-0547">Nucleotide-binding</keyword>